<comment type="caution">
    <text evidence="1">The sequence shown here is derived from an EMBL/GenBank/DDBJ whole genome shotgun (WGS) entry which is preliminary data.</text>
</comment>
<dbReference type="Proteomes" id="UP000736787">
    <property type="component" value="Unassembled WGS sequence"/>
</dbReference>
<dbReference type="AlphaFoldDB" id="A0A8T1BM44"/>
<accession>A0A8T1BM44</accession>
<organism evidence="1 2">
    <name type="scientific">Phytophthora cactorum</name>
    <dbReference type="NCBI Taxonomy" id="29920"/>
    <lineage>
        <taxon>Eukaryota</taxon>
        <taxon>Sar</taxon>
        <taxon>Stramenopiles</taxon>
        <taxon>Oomycota</taxon>
        <taxon>Peronosporomycetes</taxon>
        <taxon>Peronosporales</taxon>
        <taxon>Peronosporaceae</taxon>
        <taxon>Phytophthora</taxon>
    </lineage>
</organism>
<name>A0A8T1BM44_9STRA</name>
<evidence type="ECO:0000313" key="2">
    <source>
        <dbReference type="Proteomes" id="UP000736787"/>
    </source>
</evidence>
<dbReference type="EMBL" id="RCMK01001080">
    <property type="protein sequence ID" value="KAG2902661.1"/>
    <property type="molecule type" value="Genomic_DNA"/>
</dbReference>
<evidence type="ECO:0000313" key="1">
    <source>
        <dbReference type="EMBL" id="KAG2902661.1"/>
    </source>
</evidence>
<protein>
    <submittedName>
        <fullName evidence="1">Uncharacterized protein</fullName>
    </submittedName>
</protein>
<sequence length="97" mass="11215">MFGLDVEPFWAEQPEVAWIRALIAFLEEGALPVGPLLRAQVVKVAPRHSVENGLLMRLVHLPARVGPARSLPFLWCLWRTYRPFYTTVIRTCCRIWD</sequence>
<reference evidence="1" key="1">
    <citation type="submission" date="2018-10" db="EMBL/GenBank/DDBJ databases">
        <title>Effector identification in a new, highly contiguous assembly of the strawberry crown rot pathogen Phytophthora cactorum.</title>
        <authorList>
            <person name="Armitage A.D."/>
            <person name="Nellist C.F."/>
            <person name="Bates H."/>
            <person name="Vickerstaff R.J."/>
            <person name="Harrison R.J."/>
        </authorList>
    </citation>
    <scope>NUCLEOTIDE SEQUENCE</scope>
    <source>
        <strain evidence="1">4040</strain>
    </source>
</reference>
<gene>
    <name evidence="1" type="ORF">PC117_g21430</name>
</gene>
<proteinExistence type="predicted"/>